<evidence type="ECO:0000313" key="15">
    <source>
        <dbReference type="Proteomes" id="UP000320225"/>
    </source>
</evidence>
<evidence type="ECO:0000256" key="9">
    <source>
        <dbReference type="ARBA" id="ARBA00022840"/>
    </source>
</evidence>
<dbReference type="SMART" id="SM00388">
    <property type="entry name" value="HisKA"/>
    <property type="match status" value="1"/>
</dbReference>
<organism evidence="14 15">
    <name type="scientific">Tepidimonas sediminis</name>
    <dbReference type="NCBI Taxonomy" id="2588941"/>
    <lineage>
        <taxon>Bacteria</taxon>
        <taxon>Pseudomonadati</taxon>
        <taxon>Pseudomonadota</taxon>
        <taxon>Betaproteobacteria</taxon>
        <taxon>Burkholderiales</taxon>
        <taxon>Tepidimonas</taxon>
    </lineage>
</organism>
<dbReference type="InterPro" id="IPR036097">
    <property type="entry name" value="HisK_dim/P_sf"/>
</dbReference>
<name>A0A554WV04_9BURK</name>
<dbReference type="SUPFAM" id="SSF55874">
    <property type="entry name" value="ATPase domain of HSP90 chaperone/DNA topoisomerase II/histidine kinase"/>
    <property type="match status" value="1"/>
</dbReference>
<dbReference type="InterPro" id="IPR003661">
    <property type="entry name" value="HisK_dim/P_dom"/>
</dbReference>
<evidence type="ECO:0000313" key="14">
    <source>
        <dbReference type="EMBL" id="TSE27401.1"/>
    </source>
</evidence>
<keyword evidence="11" id="KW-1133">Transmembrane helix</keyword>
<comment type="caution">
    <text evidence="14">The sequence shown here is derived from an EMBL/GenBank/DDBJ whole genome shotgun (WGS) entry which is preliminary data.</text>
</comment>
<dbReference type="SUPFAM" id="SSF47384">
    <property type="entry name" value="Homodimeric domain of signal transducing histidine kinase"/>
    <property type="match status" value="1"/>
</dbReference>
<evidence type="ECO:0000259" key="13">
    <source>
        <dbReference type="PROSITE" id="PS50885"/>
    </source>
</evidence>
<keyword evidence="7" id="KW-0547">Nucleotide-binding</keyword>
<dbReference type="Pfam" id="PF00672">
    <property type="entry name" value="HAMP"/>
    <property type="match status" value="1"/>
</dbReference>
<dbReference type="GO" id="GO:0005886">
    <property type="term" value="C:plasma membrane"/>
    <property type="evidence" value="ECO:0007669"/>
    <property type="project" value="UniProtKB-SubCell"/>
</dbReference>
<evidence type="ECO:0000256" key="10">
    <source>
        <dbReference type="ARBA" id="ARBA00023012"/>
    </source>
</evidence>
<evidence type="ECO:0000256" key="3">
    <source>
        <dbReference type="ARBA" id="ARBA00012438"/>
    </source>
</evidence>
<comment type="catalytic activity">
    <reaction evidence="1">
        <text>ATP + protein L-histidine = ADP + protein N-phospho-L-histidine.</text>
        <dbReference type="EC" id="2.7.13.3"/>
    </reaction>
</comment>
<dbReference type="PANTHER" id="PTHR44936:SF9">
    <property type="entry name" value="SENSOR PROTEIN CREC"/>
    <property type="match status" value="1"/>
</dbReference>
<evidence type="ECO:0000256" key="8">
    <source>
        <dbReference type="ARBA" id="ARBA00022777"/>
    </source>
</evidence>
<dbReference type="InterPro" id="IPR036890">
    <property type="entry name" value="HATPase_C_sf"/>
</dbReference>
<keyword evidence="11" id="KW-0812">Transmembrane</keyword>
<evidence type="ECO:0000259" key="12">
    <source>
        <dbReference type="PROSITE" id="PS50109"/>
    </source>
</evidence>
<comment type="subcellular location">
    <subcellularLocation>
        <location evidence="2">Cell membrane</location>
        <topology evidence="2">Multi-pass membrane protein</topology>
    </subcellularLocation>
</comment>
<dbReference type="InterPro" id="IPR005467">
    <property type="entry name" value="His_kinase_dom"/>
</dbReference>
<accession>A0A554WV04</accession>
<reference evidence="14 15" key="1">
    <citation type="submission" date="2019-07" db="EMBL/GenBank/DDBJ databases">
        <title>Tepidimonas sediminis YIM 72259 draft genome.</title>
        <authorList>
            <person name="Da Costa M.S."/>
            <person name="Froufe H.J.C."/>
            <person name="Egas C."/>
            <person name="Albuquerque L."/>
        </authorList>
    </citation>
    <scope>NUCLEOTIDE SEQUENCE [LARGE SCALE GENOMIC DNA]</scope>
    <source>
        <strain evidence="14 15">YIM 72259</strain>
    </source>
</reference>
<evidence type="ECO:0000256" key="1">
    <source>
        <dbReference type="ARBA" id="ARBA00000085"/>
    </source>
</evidence>
<dbReference type="EMBL" id="VJND01000001">
    <property type="protein sequence ID" value="TSE27401.1"/>
    <property type="molecule type" value="Genomic_DNA"/>
</dbReference>
<evidence type="ECO:0000256" key="2">
    <source>
        <dbReference type="ARBA" id="ARBA00004651"/>
    </source>
</evidence>
<dbReference type="Gene3D" id="1.10.287.130">
    <property type="match status" value="1"/>
</dbReference>
<dbReference type="OrthoDB" id="2521613at2"/>
<dbReference type="GO" id="GO:0000155">
    <property type="term" value="F:phosphorelay sensor kinase activity"/>
    <property type="evidence" value="ECO:0007669"/>
    <property type="project" value="InterPro"/>
</dbReference>
<dbReference type="SMART" id="SM00304">
    <property type="entry name" value="HAMP"/>
    <property type="match status" value="1"/>
</dbReference>
<dbReference type="InterPro" id="IPR050980">
    <property type="entry name" value="2C_sensor_his_kinase"/>
</dbReference>
<dbReference type="PROSITE" id="PS50885">
    <property type="entry name" value="HAMP"/>
    <property type="match status" value="1"/>
</dbReference>
<dbReference type="CDD" id="cd00082">
    <property type="entry name" value="HisKA"/>
    <property type="match status" value="1"/>
</dbReference>
<keyword evidence="11" id="KW-0472">Membrane</keyword>
<evidence type="ECO:0000256" key="6">
    <source>
        <dbReference type="ARBA" id="ARBA00022679"/>
    </source>
</evidence>
<dbReference type="Pfam" id="PF00512">
    <property type="entry name" value="HisKA"/>
    <property type="match status" value="1"/>
</dbReference>
<dbReference type="InterPro" id="IPR003660">
    <property type="entry name" value="HAMP_dom"/>
</dbReference>
<keyword evidence="5" id="KW-0597">Phosphoprotein</keyword>
<dbReference type="AlphaFoldDB" id="A0A554WV04"/>
<keyword evidence="9" id="KW-0067">ATP-binding</keyword>
<evidence type="ECO:0000256" key="5">
    <source>
        <dbReference type="ARBA" id="ARBA00022553"/>
    </source>
</evidence>
<keyword evidence="8 14" id="KW-0418">Kinase</keyword>
<feature type="domain" description="Histidine kinase" evidence="12">
    <location>
        <begin position="283"/>
        <end position="485"/>
    </location>
</feature>
<keyword evidence="10" id="KW-0902">Two-component regulatory system</keyword>
<dbReference type="Gene3D" id="3.30.565.10">
    <property type="entry name" value="Histidine kinase-like ATPase, C-terminal domain"/>
    <property type="match status" value="1"/>
</dbReference>
<feature type="domain" description="HAMP" evidence="13">
    <location>
        <begin position="203"/>
        <end position="263"/>
    </location>
</feature>
<dbReference type="Pfam" id="PF02518">
    <property type="entry name" value="HATPase_c"/>
    <property type="match status" value="1"/>
</dbReference>
<dbReference type="Proteomes" id="UP000320225">
    <property type="component" value="Unassembled WGS sequence"/>
</dbReference>
<feature type="transmembrane region" description="Helical" evidence="11">
    <location>
        <begin position="183"/>
        <end position="206"/>
    </location>
</feature>
<dbReference type="PANTHER" id="PTHR44936">
    <property type="entry name" value="SENSOR PROTEIN CREC"/>
    <property type="match status" value="1"/>
</dbReference>
<evidence type="ECO:0000256" key="4">
    <source>
        <dbReference type="ARBA" id="ARBA00022475"/>
    </source>
</evidence>
<dbReference type="EC" id="2.7.13.3" evidence="3"/>
<keyword evidence="6 14" id="KW-0808">Transferase</keyword>
<gene>
    <name evidence="14" type="primary">kinD</name>
    <name evidence="14" type="ORF">Tsedi_00236</name>
</gene>
<feature type="transmembrane region" description="Helical" evidence="11">
    <location>
        <begin position="12"/>
        <end position="33"/>
    </location>
</feature>
<dbReference type="RefSeq" id="WP_143892773.1">
    <property type="nucleotide sequence ID" value="NZ_VJND01000001.1"/>
</dbReference>
<proteinExistence type="predicted"/>
<protein>
    <recommendedName>
        <fullName evidence="3">histidine kinase</fullName>
        <ecNumber evidence="3">2.7.13.3</ecNumber>
    </recommendedName>
</protein>
<keyword evidence="4" id="KW-1003">Cell membrane</keyword>
<evidence type="ECO:0000256" key="11">
    <source>
        <dbReference type="SAM" id="Phobius"/>
    </source>
</evidence>
<evidence type="ECO:0000256" key="7">
    <source>
        <dbReference type="ARBA" id="ARBA00022741"/>
    </source>
</evidence>
<keyword evidence="15" id="KW-1185">Reference proteome</keyword>
<sequence>MGRLPLRWLVPLAMLGVAFVGGAAVVLVTLLLLDQTVRGNAQEETRRLARTLARALVEPVVRGDVWQAYQLVRAAGESFPDEPREVVVLGDDERVLAASQPMRFPLGQHLGAFPDDLVQAVRAARYAQRDVMLAPWLREAGGETVLVMAEPIVGDDGLHLGTVLAVHPTGLTERQRRALVQRLGLLGLVTLALVGIGGAVLGWRLARPIGALRDSMARVGGQETWSRALDDRALQPLLSRRDEVGELARTYRTMLRQLDSQRVLERQVLEAERLARVGQMAASIAHEVNNPIGGMLAALDNRRLRGGLDEASAHTLDLIERGLRHIHGTVQALLNESRAEQHPLQPQDLDDLRTLLQPVLERSRVELIWALQHPPVPLPALTVRQVLLNLCLNAAAAAGPGGRVAVQGETSADGWRVRVANTGRELDGETFDELVSGRRWDEGRRVGLGLWVCARLLADTRGSLRWMGRQGQWATVLEAAFEAGAGAADREERDAGRLDRG</sequence>
<dbReference type="Gene3D" id="6.10.340.10">
    <property type="match status" value="1"/>
</dbReference>
<dbReference type="GO" id="GO:0005524">
    <property type="term" value="F:ATP binding"/>
    <property type="evidence" value="ECO:0007669"/>
    <property type="project" value="UniProtKB-KW"/>
</dbReference>
<dbReference type="PROSITE" id="PS50109">
    <property type="entry name" value="HIS_KIN"/>
    <property type="match status" value="1"/>
</dbReference>
<dbReference type="InterPro" id="IPR003594">
    <property type="entry name" value="HATPase_dom"/>
</dbReference>